<reference evidence="6" key="1">
    <citation type="journal article" date="2020" name="mSystems">
        <title>Genome- and Community-Level Interaction Insights into Carbon Utilization and Element Cycling Functions of Hydrothermarchaeota in Hydrothermal Sediment.</title>
        <authorList>
            <person name="Zhou Z."/>
            <person name="Liu Y."/>
            <person name="Xu W."/>
            <person name="Pan J."/>
            <person name="Luo Z.H."/>
            <person name="Li M."/>
        </authorList>
    </citation>
    <scope>NUCLEOTIDE SEQUENCE [LARGE SCALE GENOMIC DNA]</scope>
    <source>
        <strain evidence="6">SpSt-479</strain>
    </source>
</reference>
<protein>
    <submittedName>
        <fullName evidence="6">Flippase</fullName>
    </submittedName>
</protein>
<evidence type="ECO:0000256" key="4">
    <source>
        <dbReference type="ARBA" id="ARBA00023136"/>
    </source>
</evidence>
<keyword evidence="2 5" id="KW-0812">Transmembrane</keyword>
<feature type="transmembrane region" description="Helical" evidence="5">
    <location>
        <begin position="270"/>
        <end position="287"/>
    </location>
</feature>
<comment type="caution">
    <text evidence="6">The sequence shown here is derived from an EMBL/GenBank/DDBJ whole genome shotgun (WGS) entry which is preliminary data.</text>
</comment>
<feature type="transmembrane region" description="Helical" evidence="5">
    <location>
        <begin position="224"/>
        <end position="244"/>
    </location>
</feature>
<evidence type="ECO:0000313" key="6">
    <source>
        <dbReference type="EMBL" id="HFI92352.1"/>
    </source>
</evidence>
<evidence type="ECO:0000256" key="1">
    <source>
        <dbReference type="ARBA" id="ARBA00004141"/>
    </source>
</evidence>
<dbReference type="Pfam" id="PF01943">
    <property type="entry name" value="Polysacc_synt"/>
    <property type="match status" value="1"/>
</dbReference>
<feature type="transmembrane region" description="Helical" evidence="5">
    <location>
        <begin position="125"/>
        <end position="144"/>
    </location>
</feature>
<keyword evidence="3 5" id="KW-1133">Transmembrane helix</keyword>
<feature type="transmembrane region" description="Helical" evidence="5">
    <location>
        <begin position="183"/>
        <end position="203"/>
    </location>
</feature>
<evidence type="ECO:0000256" key="5">
    <source>
        <dbReference type="SAM" id="Phobius"/>
    </source>
</evidence>
<feature type="transmembrane region" description="Helical" evidence="5">
    <location>
        <begin position="100"/>
        <end position="119"/>
    </location>
</feature>
<dbReference type="PANTHER" id="PTHR43424">
    <property type="entry name" value="LOCUS PUTATIVE PROTEIN 1-RELATED"/>
    <property type="match status" value="1"/>
</dbReference>
<gene>
    <name evidence="6" type="ORF">ENS31_12620</name>
</gene>
<dbReference type="PANTHER" id="PTHR43424:SF1">
    <property type="entry name" value="LOCUS PUTATIVE PROTEIN 1-RELATED"/>
    <property type="match status" value="1"/>
</dbReference>
<dbReference type="InterPro" id="IPR052556">
    <property type="entry name" value="PolySynth_Transporter"/>
</dbReference>
<feature type="transmembrane region" description="Helical" evidence="5">
    <location>
        <begin position="344"/>
        <end position="363"/>
    </location>
</feature>
<accession>A0A7V2ZLW8</accession>
<feature type="transmembrane region" description="Helical" evidence="5">
    <location>
        <begin position="56"/>
        <end position="79"/>
    </location>
</feature>
<feature type="transmembrane region" description="Helical" evidence="5">
    <location>
        <begin position="375"/>
        <end position="393"/>
    </location>
</feature>
<dbReference type="InterPro" id="IPR002797">
    <property type="entry name" value="Polysacc_synth"/>
</dbReference>
<dbReference type="AlphaFoldDB" id="A0A7V2ZLW8"/>
<proteinExistence type="predicted"/>
<comment type="subcellular location">
    <subcellularLocation>
        <location evidence="1">Membrane</location>
        <topology evidence="1">Multi-pass membrane protein</topology>
    </subcellularLocation>
</comment>
<feature type="transmembrane region" description="Helical" evidence="5">
    <location>
        <begin position="307"/>
        <end position="332"/>
    </location>
</feature>
<feature type="transmembrane region" description="Helical" evidence="5">
    <location>
        <begin position="399"/>
        <end position="416"/>
    </location>
</feature>
<evidence type="ECO:0000256" key="2">
    <source>
        <dbReference type="ARBA" id="ARBA00022692"/>
    </source>
</evidence>
<keyword evidence="4 5" id="KW-0472">Membrane</keyword>
<organism evidence="6">
    <name type="scientific">Ignavibacterium album</name>
    <dbReference type="NCBI Taxonomy" id="591197"/>
    <lineage>
        <taxon>Bacteria</taxon>
        <taxon>Pseudomonadati</taxon>
        <taxon>Ignavibacteriota</taxon>
        <taxon>Ignavibacteria</taxon>
        <taxon>Ignavibacteriales</taxon>
        <taxon>Ignavibacteriaceae</taxon>
        <taxon>Ignavibacterium</taxon>
    </lineage>
</organism>
<name>A0A7V2ZLW8_9BACT</name>
<evidence type="ECO:0000256" key="3">
    <source>
        <dbReference type="ARBA" id="ARBA00022989"/>
    </source>
</evidence>
<dbReference type="CDD" id="cd13128">
    <property type="entry name" value="MATE_Wzx_like"/>
    <property type="match status" value="1"/>
</dbReference>
<feature type="transmembrane region" description="Helical" evidence="5">
    <location>
        <begin position="32"/>
        <end position="50"/>
    </location>
</feature>
<sequence>MDDNKINTRINFGSETFKRYFANTSWMFAEKIFRTLVAFFVGILVARYLGPDKFGLFNYAISFAGLFTSFANLGLDSIVIRELVKTPEKRDEILGTVFRLRVVGSFVTIGLVSITALLINEPTFNLLLIVIIASATIFQSLGVVEQFFQSRVEAKYNVFAQSTSFFIASVLKVLLVLFNQPLLYFAIVQTLESLFLAIGYYTVYRKNNLTLLNWRFNSKTAVMLIKDSWPLVLSGVVIAIYMKIDQVMIKNFMEIKDVGYYAAAVKLCEAWYFVPMAISTSVFPAIVNAKQISEKLYLSRLQKLYDFLAAVAIAIAIPVTFLSDFIINILFGIKFQPASSVLTIYIWAGVATFLGVASSQYLITENLTKLSFYRTLIGMIVNVVMNLFMIPAYGINGAAIATLISYSIATFSVGLSKRTFNQLIMMIKSILMINLFKEISKYVLNNKTKN</sequence>
<dbReference type="GO" id="GO:0016020">
    <property type="term" value="C:membrane"/>
    <property type="evidence" value="ECO:0007669"/>
    <property type="project" value="UniProtKB-SubCell"/>
</dbReference>
<feature type="transmembrane region" description="Helical" evidence="5">
    <location>
        <begin position="156"/>
        <end position="177"/>
    </location>
</feature>
<dbReference type="EMBL" id="DSUJ01000011">
    <property type="protein sequence ID" value="HFI92352.1"/>
    <property type="molecule type" value="Genomic_DNA"/>
</dbReference>